<accession>A0A6M3LU96</accession>
<dbReference type="AlphaFoldDB" id="A0A6M3LU96"/>
<proteinExistence type="predicted"/>
<protein>
    <submittedName>
        <fullName evidence="1">Uncharacterized protein</fullName>
    </submittedName>
</protein>
<organism evidence="1">
    <name type="scientific">viral metagenome</name>
    <dbReference type="NCBI Taxonomy" id="1070528"/>
    <lineage>
        <taxon>unclassified sequences</taxon>
        <taxon>metagenomes</taxon>
        <taxon>organismal metagenomes</taxon>
    </lineage>
</organism>
<gene>
    <name evidence="1" type="ORF">MM415B04885_0005</name>
</gene>
<name>A0A6M3LU96_9ZZZZ</name>
<evidence type="ECO:0000313" key="1">
    <source>
        <dbReference type="EMBL" id="QJA96228.1"/>
    </source>
</evidence>
<reference evidence="1" key="1">
    <citation type="submission" date="2020-03" db="EMBL/GenBank/DDBJ databases">
        <title>The deep terrestrial virosphere.</title>
        <authorList>
            <person name="Holmfeldt K."/>
            <person name="Nilsson E."/>
            <person name="Simone D."/>
            <person name="Lopez-Fernandez M."/>
            <person name="Wu X."/>
            <person name="de Brujin I."/>
            <person name="Lundin D."/>
            <person name="Andersson A."/>
            <person name="Bertilsson S."/>
            <person name="Dopson M."/>
        </authorList>
    </citation>
    <scope>NUCLEOTIDE SEQUENCE</scope>
    <source>
        <strain evidence="1">MM415B04885</strain>
    </source>
</reference>
<dbReference type="EMBL" id="MT143381">
    <property type="protein sequence ID" value="QJA96228.1"/>
    <property type="molecule type" value="Genomic_DNA"/>
</dbReference>
<sequence length="51" mass="6047">MNSEIVKFINNEQRGKSGIYPNRLIESVQLKFGITREEARNYVLQHIREVK</sequence>